<dbReference type="PANTHER" id="PTHR23501:SF43">
    <property type="entry name" value="MULTIDRUG TRANSPORTER, PUTATIVE (AFU_ORTHOLOGUE AFUA_6G03040)-RELATED"/>
    <property type="match status" value="1"/>
</dbReference>
<dbReference type="Gene3D" id="3.40.366.10">
    <property type="entry name" value="Malonyl-Coenzyme A Acyl Carrier Protein, domain 2"/>
    <property type="match status" value="1"/>
</dbReference>
<sequence length="674" mass="72270">METRNIIATASSDQTSQIITSDDAALSSPLAILDAAEGEEIVYLRGIRFVTLAALISIMVFIVSVEANVAVTSFVTITRDLGGFETISWVLSGYQLGFVVFSAGCAAAQTMTALIVVRAFQGLGGGGCYTLASILIVDSAPPEKYAEYVTVAGIAIALGTILGPIIGGAITENTTWRWIFLFNVPIGALALFLVLLVILSIALLAWERHVTLTDKVREPVLPWRFFTNRVMIGILLVMMLVGAPMGVTTFQLPQRFQLVNGLSSLDAGIRLLPFGAVFPVGCMVGTIIAGKFKVPAIYLIFVGSIFQIIGYALLSTLGTSACIETAVYGYLIICGFGCGLTFAMAYIMVPFTVDLCDKAVGMASANQFRAMGSAIGLAVATSVFNGYTLSHFADLGINGSMTDLITGQSSLLESVREDTRRILSEGYNPSGRDDVRGISGNTLQYLHGHGLTVYHHCTVVPSIAEEPTVNGAVNSTTTSNSNDSNTGSTQLKLLPMPILLIRSATDSNALDRRSWSIFVTEKLRAVTEITSAMIVANIPEHKVPAYSPDPTSVTLPGSSEANDFCKVDLDQRGIFAQKLNTSVAYHYPAMLAVTNKYTTLMGSLKSDIVRSQTSLIQMISSVTGHLVSPELLSTDQYWVDNMVSSVRFADATKLLEKKAEDPHPALRRPAKYPV</sequence>
<dbReference type="InterPro" id="IPR001227">
    <property type="entry name" value="Ac_transferase_dom_sf"/>
</dbReference>
<evidence type="ECO:0000313" key="8">
    <source>
        <dbReference type="Proteomes" id="UP000297280"/>
    </source>
</evidence>
<keyword evidence="8" id="KW-1185">Reference proteome</keyword>
<evidence type="ECO:0000256" key="3">
    <source>
        <dbReference type="ARBA" id="ARBA00022989"/>
    </source>
</evidence>
<evidence type="ECO:0000259" key="6">
    <source>
        <dbReference type="PROSITE" id="PS50850"/>
    </source>
</evidence>
<dbReference type="EMBL" id="PQXO01000419">
    <property type="protein sequence ID" value="TGO85202.1"/>
    <property type="molecule type" value="Genomic_DNA"/>
</dbReference>
<dbReference type="Gene3D" id="1.20.1250.20">
    <property type="entry name" value="MFS general substrate transporter like domains"/>
    <property type="match status" value="1"/>
</dbReference>
<feature type="transmembrane region" description="Helical" evidence="5">
    <location>
        <begin position="296"/>
        <end position="314"/>
    </location>
</feature>
<evidence type="ECO:0000256" key="4">
    <source>
        <dbReference type="ARBA" id="ARBA00023136"/>
    </source>
</evidence>
<proteinExistence type="predicted"/>
<feature type="transmembrane region" description="Helical" evidence="5">
    <location>
        <begin position="49"/>
        <end position="75"/>
    </location>
</feature>
<feature type="transmembrane region" description="Helical" evidence="5">
    <location>
        <begin position="115"/>
        <end position="136"/>
    </location>
</feature>
<protein>
    <recommendedName>
        <fullName evidence="6">Major facilitator superfamily (MFS) profile domain-containing protein</fullName>
    </recommendedName>
</protein>
<dbReference type="InterPro" id="IPR011701">
    <property type="entry name" value="MFS"/>
</dbReference>
<feature type="transmembrane region" description="Helical" evidence="5">
    <location>
        <begin position="326"/>
        <end position="349"/>
    </location>
</feature>
<feature type="transmembrane region" description="Helical" evidence="5">
    <location>
        <begin position="226"/>
        <end position="250"/>
    </location>
</feature>
<dbReference type="SUPFAM" id="SSF103473">
    <property type="entry name" value="MFS general substrate transporter"/>
    <property type="match status" value="1"/>
</dbReference>
<dbReference type="InterPro" id="IPR014043">
    <property type="entry name" value="Acyl_transferase_dom"/>
</dbReference>
<comment type="caution">
    <text evidence="7">The sequence shown here is derived from an EMBL/GenBank/DDBJ whole genome shotgun (WGS) entry which is preliminary data.</text>
</comment>
<keyword evidence="2 5" id="KW-0812">Transmembrane</keyword>
<evidence type="ECO:0000256" key="5">
    <source>
        <dbReference type="SAM" id="Phobius"/>
    </source>
</evidence>
<dbReference type="Proteomes" id="UP000297280">
    <property type="component" value="Unassembled WGS sequence"/>
</dbReference>
<feature type="transmembrane region" description="Helical" evidence="5">
    <location>
        <begin position="178"/>
        <end position="206"/>
    </location>
</feature>
<gene>
    <name evidence="7" type="ORF">BPOR_0420g00020</name>
</gene>
<feature type="transmembrane region" description="Helical" evidence="5">
    <location>
        <begin position="271"/>
        <end position="290"/>
    </location>
</feature>
<dbReference type="PANTHER" id="PTHR23501">
    <property type="entry name" value="MAJOR FACILITATOR SUPERFAMILY"/>
    <property type="match status" value="1"/>
</dbReference>
<reference evidence="7 8" key="1">
    <citation type="submission" date="2017-12" db="EMBL/GenBank/DDBJ databases">
        <title>Comparative genomics of Botrytis spp.</title>
        <authorList>
            <person name="Valero-Jimenez C.A."/>
            <person name="Tapia P."/>
            <person name="Veloso J."/>
            <person name="Silva-Moreno E."/>
            <person name="Staats M."/>
            <person name="Valdes J.H."/>
            <person name="Van Kan J.A.L."/>
        </authorList>
    </citation>
    <scope>NUCLEOTIDE SEQUENCE [LARGE SCALE GENOMIC DNA]</scope>
    <source>
        <strain evidence="7 8">MUCL3349</strain>
    </source>
</reference>
<organism evidence="7 8">
    <name type="scientific">Botrytis porri</name>
    <dbReference type="NCBI Taxonomy" id="87229"/>
    <lineage>
        <taxon>Eukaryota</taxon>
        <taxon>Fungi</taxon>
        <taxon>Dikarya</taxon>
        <taxon>Ascomycota</taxon>
        <taxon>Pezizomycotina</taxon>
        <taxon>Leotiomycetes</taxon>
        <taxon>Helotiales</taxon>
        <taxon>Sclerotiniaceae</taxon>
        <taxon>Botrytis</taxon>
    </lineage>
</organism>
<comment type="subcellular location">
    <subcellularLocation>
        <location evidence="1">Membrane</location>
        <topology evidence="1">Multi-pass membrane protein</topology>
    </subcellularLocation>
</comment>
<name>A0A4Z1KLP6_9HELO</name>
<dbReference type="InterPro" id="IPR020846">
    <property type="entry name" value="MFS_dom"/>
</dbReference>
<dbReference type="Pfam" id="PF07690">
    <property type="entry name" value="MFS_1"/>
    <property type="match status" value="1"/>
</dbReference>
<dbReference type="GO" id="GO:0016740">
    <property type="term" value="F:transferase activity"/>
    <property type="evidence" value="ECO:0007669"/>
    <property type="project" value="InterPro"/>
</dbReference>
<dbReference type="AlphaFoldDB" id="A0A4Z1KLP6"/>
<feature type="domain" description="Major facilitator superfamily (MFS) profile" evidence="6">
    <location>
        <begin position="1"/>
        <end position="411"/>
    </location>
</feature>
<dbReference type="SUPFAM" id="SSF52151">
    <property type="entry name" value="FabD/lysophospholipase-like"/>
    <property type="match status" value="1"/>
</dbReference>
<keyword evidence="4 5" id="KW-0472">Membrane</keyword>
<evidence type="ECO:0000313" key="7">
    <source>
        <dbReference type="EMBL" id="TGO85202.1"/>
    </source>
</evidence>
<dbReference type="GO" id="GO:0005886">
    <property type="term" value="C:plasma membrane"/>
    <property type="evidence" value="ECO:0007669"/>
    <property type="project" value="TreeGrafter"/>
</dbReference>
<accession>A0A4Z1KLP6</accession>
<dbReference type="SMART" id="SM00827">
    <property type="entry name" value="PKS_AT"/>
    <property type="match status" value="1"/>
</dbReference>
<feature type="transmembrane region" description="Helical" evidence="5">
    <location>
        <begin position="148"/>
        <end position="171"/>
    </location>
</feature>
<feature type="transmembrane region" description="Helical" evidence="5">
    <location>
        <begin position="87"/>
        <end position="108"/>
    </location>
</feature>
<dbReference type="InterPro" id="IPR036259">
    <property type="entry name" value="MFS_trans_sf"/>
</dbReference>
<dbReference type="GO" id="GO:0022857">
    <property type="term" value="F:transmembrane transporter activity"/>
    <property type="evidence" value="ECO:0007669"/>
    <property type="project" value="InterPro"/>
</dbReference>
<dbReference type="PROSITE" id="PS50850">
    <property type="entry name" value="MFS"/>
    <property type="match status" value="1"/>
</dbReference>
<keyword evidence="3 5" id="KW-1133">Transmembrane helix</keyword>
<dbReference type="InterPro" id="IPR016035">
    <property type="entry name" value="Acyl_Trfase/lysoPLipase"/>
</dbReference>
<evidence type="ECO:0000256" key="1">
    <source>
        <dbReference type="ARBA" id="ARBA00004141"/>
    </source>
</evidence>
<evidence type="ECO:0000256" key="2">
    <source>
        <dbReference type="ARBA" id="ARBA00022692"/>
    </source>
</evidence>